<dbReference type="Gene3D" id="3.40.1190.20">
    <property type="match status" value="1"/>
</dbReference>
<keyword evidence="5 9" id="KW-0418">Kinase</keyword>
<dbReference type="PANTHER" id="PTHR46566">
    <property type="entry name" value="1-PHOSPHOFRUCTOKINASE-RELATED"/>
    <property type="match status" value="1"/>
</dbReference>
<dbReference type="RefSeq" id="WP_057894284.1">
    <property type="nucleotide sequence ID" value="NZ_AYZQ01000002.1"/>
</dbReference>
<evidence type="ECO:0000313" key="9">
    <source>
        <dbReference type="EMBL" id="KRM72008.1"/>
    </source>
</evidence>
<dbReference type="CDD" id="cd01164">
    <property type="entry name" value="FruK_PfkB_like"/>
    <property type="match status" value="1"/>
</dbReference>
<dbReference type="GO" id="GO:0005988">
    <property type="term" value="P:lactose metabolic process"/>
    <property type="evidence" value="ECO:0007669"/>
    <property type="project" value="UniProtKB-KW"/>
</dbReference>
<dbReference type="PANTHER" id="PTHR46566:SF1">
    <property type="entry name" value="1-PHOSPHOFRUCTOKINASE"/>
    <property type="match status" value="1"/>
</dbReference>
<evidence type="ECO:0000256" key="6">
    <source>
        <dbReference type="ARBA" id="ARBA00022840"/>
    </source>
</evidence>
<keyword evidence="2 7" id="KW-0808">Transferase</keyword>
<dbReference type="InterPro" id="IPR011611">
    <property type="entry name" value="PfkB_dom"/>
</dbReference>
<evidence type="ECO:0000256" key="7">
    <source>
        <dbReference type="PIRNR" id="PIRNR000535"/>
    </source>
</evidence>
<evidence type="ECO:0000313" key="10">
    <source>
        <dbReference type="Proteomes" id="UP000051672"/>
    </source>
</evidence>
<evidence type="ECO:0000256" key="4">
    <source>
        <dbReference type="ARBA" id="ARBA00022741"/>
    </source>
</evidence>
<gene>
    <name evidence="9" type="ORF">FC34_GL000990</name>
</gene>
<dbReference type="Proteomes" id="UP000051672">
    <property type="component" value="Unassembled WGS sequence"/>
</dbReference>
<keyword evidence="4 7" id="KW-0547">Nucleotide-binding</keyword>
<evidence type="ECO:0000256" key="2">
    <source>
        <dbReference type="ARBA" id="ARBA00022679"/>
    </source>
</evidence>
<protein>
    <recommendedName>
        <fullName evidence="7">Tagatose-6-phosphate kinase</fullName>
        <ecNumber evidence="7">2.7.1.144</ecNumber>
    </recommendedName>
</protein>
<dbReference type="EC" id="2.7.1.144" evidence="7"/>
<evidence type="ECO:0000256" key="1">
    <source>
        <dbReference type="ARBA" id="ARBA00005380"/>
    </source>
</evidence>
<dbReference type="AlphaFoldDB" id="A0A0R2AX82"/>
<evidence type="ECO:0000256" key="5">
    <source>
        <dbReference type="ARBA" id="ARBA00022777"/>
    </source>
</evidence>
<dbReference type="OrthoDB" id="9801219at2"/>
<dbReference type="GO" id="GO:0016052">
    <property type="term" value="P:carbohydrate catabolic process"/>
    <property type="evidence" value="ECO:0007669"/>
    <property type="project" value="UniProtKB-ARBA"/>
</dbReference>
<dbReference type="SUPFAM" id="SSF53613">
    <property type="entry name" value="Ribokinase-like"/>
    <property type="match status" value="1"/>
</dbReference>
<dbReference type="PIRSF" id="PIRSF000535">
    <property type="entry name" value="1PFK/6PFK/LacC"/>
    <property type="match status" value="1"/>
</dbReference>
<comment type="similarity">
    <text evidence="1">Belongs to the carbohydrate kinase pfkB family.</text>
</comment>
<reference evidence="9 10" key="1">
    <citation type="journal article" date="2015" name="Genome Announc.">
        <title>Expanding the biotechnology potential of lactobacilli through comparative genomics of 213 strains and associated genera.</title>
        <authorList>
            <person name="Sun Z."/>
            <person name="Harris H.M."/>
            <person name="McCann A."/>
            <person name="Guo C."/>
            <person name="Argimon S."/>
            <person name="Zhang W."/>
            <person name="Yang X."/>
            <person name="Jeffery I.B."/>
            <person name="Cooney J.C."/>
            <person name="Kagawa T.F."/>
            <person name="Liu W."/>
            <person name="Song Y."/>
            <person name="Salvetti E."/>
            <person name="Wrobel A."/>
            <person name="Rasinkangas P."/>
            <person name="Parkhill J."/>
            <person name="Rea M.C."/>
            <person name="O'Sullivan O."/>
            <person name="Ritari J."/>
            <person name="Douillard F.P."/>
            <person name="Paul Ross R."/>
            <person name="Yang R."/>
            <person name="Briner A.E."/>
            <person name="Felis G.E."/>
            <person name="de Vos W.M."/>
            <person name="Barrangou R."/>
            <person name="Klaenhammer T.R."/>
            <person name="Caufield P.W."/>
            <person name="Cui Y."/>
            <person name="Zhang H."/>
            <person name="O'Toole P.W."/>
        </authorList>
    </citation>
    <scope>NUCLEOTIDE SEQUENCE [LARGE SCALE GENOMIC DNA]</scope>
    <source>
        <strain evidence="9 10">DSM 23927</strain>
    </source>
</reference>
<dbReference type="InterPro" id="IPR017583">
    <property type="entry name" value="Tagatose/fructose_Pkinase"/>
</dbReference>
<comment type="caution">
    <text evidence="9">The sequence shown here is derived from an EMBL/GenBank/DDBJ whole genome shotgun (WGS) entry which is preliminary data.</text>
</comment>
<sequence length="311" mass="33086">MIYTLTLNPAIDLFIDTPTLEAGAVNRTNRFDAQANGKGVNVSFILQKQNVPNTALGVGGGFTLDYIVSVLDEIGIPNHFYHVPGVTRINTFTHVQATNEEFKLVNPGPIVPQSTVDALMQHLSSLKPADTLCISGSFSPGIPDDFLNQVGQLSQTKGFKLVIDTAGSRVKDALAFHPLLIKPNDEEVKAWFGIDTDLSVSELGELAQRLVKLGAQNVLLSLGGQGAILANADGTLYGTAPKIAVLNTAGAGDTMLGTFLAGWAQHLSESDNLRRAIAAGSDTATRAGLTDFEAFDSLLKQIKLTTLEEKV</sequence>
<dbReference type="GO" id="GO:0044281">
    <property type="term" value="P:small molecule metabolic process"/>
    <property type="evidence" value="ECO:0007669"/>
    <property type="project" value="UniProtKB-ARBA"/>
</dbReference>
<dbReference type="STRING" id="1423727.FC34_GL000990"/>
<dbReference type="GO" id="GO:0009024">
    <property type="term" value="F:tagatose-6-phosphate kinase activity"/>
    <property type="evidence" value="ECO:0007669"/>
    <property type="project" value="UniProtKB-EC"/>
</dbReference>
<name>A0A0R2AX82_9LACO</name>
<dbReference type="PATRIC" id="fig|1423727.3.peg.997"/>
<comment type="catalytic activity">
    <reaction evidence="7">
        <text>D-tagatofuranose 6-phosphate + ATP = D-tagatofuranose 1,6-bisphosphate + ADP + H(+)</text>
        <dbReference type="Rhea" id="RHEA:12420"/>
        <dbReference type="ChEBI" id="CHEBI:15378"/>
        <dbReference type="ChEBI" id="CHEBI:30616"/>
        <dbReference type="ChEBI" id="CHEBI:58694"/>
        <dbReference type="ChEBI" id="CHEBI:58695"/>
        <dbReference type="ChEBI" id="CHEBI:456216"/>
        <dbReference type="EC" id="2.7.1.144"/>
    </reaction>
</comment>
<dbReference type="UniPathway" id="UPA00704">
    <property type="reaction ID" value="UER00715"/>
</dbReference>
<dbReference type="GO" id="GO:0008662">
    <property type="term" value="F:1-phosphofructokinase activity"/>
    <property type="evidence" value="ECO:0007669"/>
    <property type="project" value="InterPro"/>
</dbReference>
<dbReference type="Pfam" id="PF00294">
    <property type="entry name" value="PfkB"/>
    <property type="match status" value="1"/>
</dbReference>
<dbReference type="GO" id="GO:2001059">
    <property type="term" value="P:D-tagatose 6-phosphate catabolic process"/>
    <property type="evidence" value="ECO:0007669"/>
    <property type="project" value="UniProtKB-UniPathway"/>
</dbReference>
<evidence type="ECO:0000256" key="3">
    <source>
        <dbReference type="ARBA" id="ARBA00022736"/>
    </source>
</evidence>
<keyword evidence="3 7" id="KW-0423">Lactose metabolism</keyword>
<dbReference type="NCBIfam" id="TIGR03828">
    <property type="entry name" value="pfkB"/>
    <property type="match status" value="1"/>
</dbReference>
<keyword evidence="6 7" id="KW-0067">ATP-binding</keyword>
<evidence type="ECO:0000259" key="8">
    <source>
        <dbReference type="Pfam" id="PF00294"/>
    </source>
</evidence>
<keyword evidence="10" id="KW-1185">Reference proteome</keyword>
<dbReference type="GO" id="GO:0005524">
    <property type="term" value="F:ATP binding"/>
    <property type="evidence" value="ECO:0007669"/>
    <property type="project" value="UniProtKB-KW"/>
</dbReference>
<feature type="domain" description="Carbohydrate kinase PfkB" evidence="8">
    <location>
        <begin position="11"/>
        <end position="290"/>
    </location>
</feature>
<dbReference type="FunFam" id="3.40.1190.20:FF:000001">
    <property type="entry name" value="Phosphofructokinase"/>
    <property type="match status" value="1"/>
</dbReference>
<dbReference type="InterPro" id="IPR029056">
    <property type="entry name" value="Ribokinase-like"/>
</dbReference>
<comment type="similarity">
    <text evidence="7">Belongs to the carbohydrate kinase PfkB family. LacC subfamily.</text>
</comment>
<accession>A0A0R2AX82</accession>
<comment type="pathway">
    <text evidence="7">Carbohydrate metabolism; D-tagatose 6-phosphate degradation; D-glyceraldehyde 3-phosphate and glycerone phosphate from D-tagatose 6-phosphate: step 1/2.</text>
</comment>
<dbReference type="NCBIfam" id="TIGR03168">
    <property type="entry name" value="1-PFK"/>
    <property type="match status" value="1"/>
</dbReference>
<proteinExistence type="inferred from homology"/>
<dbReference type="GO" id="GO:0005829">
    <property type="term" value="C:cytosol"/>
    <property type="evidence" value="ECO:0007669"/>
    <property type="project" value="TreeGrafter"/>
</dbReference>
<dbReference type="EMBL" id="AYZQ01000002">
    <property type="protein sequence ID" value="KRM72008.1"/>
    <property type="molecule type" value="Genomic_DNA"/>
</dbReference>
<organism evidence="9 10">
    <name type="scientific">Lacticaseibacillus brantae DSM 23927</name>
    <dbReference type="NCBI Taxonomy" id="1423727"/>
    <lineage>
        <taxon>Bacteria</taxon>
        <taxon>Bacillati</taxon>
        <taxon>Bacillota</taxon>
        <taxon>Bacilli</taxon>
        <taxon>Lactobacillales</taxon>
        <taxon>Lactobacillaceae</taxon>
        <taxon>Lacticaseibacillus</taxon>
    </lineage>
</organism>
<dbReference type="InterPro" id="IPR022463">
    <property type="entry name" value="1-PFruKinase"/>
</dbReference>